<keyword evidence="3" id="KW-1185">Reference proteome</keyword>
<gene>
    <name evidence="2" type="ORF">BJ322DRAFT_583744</name>
</gene>
<dbReference type="EMBL" id="WIUZ02000004">
    <property type="protein sequence ID" value="KAF9787837.1"/>
    <property type="molecule type" value="Genomic_DNA"/>
</dbReference>
<comment type="caution">
    <text evidence="2">The sequence shown here is derived from an EMBL/GenBank/DDBJ whole genome shotgun (WGS) entry which is preliminary data.</text>
</comment>
<proteinExistence type="predicted"/>
<feature type="compositionally biased region" description="Polar residues" evidence="1">
    <location>
        <begin position="195"/>
        <end position="204"/>
    </location>
</feature>
<feature type="compositionally biased region" description="Polar residues" evidence="1">
    <location>
        <begin position="225"/>
        <end position="235"/>
    </location>
</feature>
<dbReference type="Proteomes" id="UP000736335">
    <property type="component" value="Unassembled WGS sequence"/>
</dbReference>
<evidence type="ECO:0000313" key="2">
    <source>
        <dbReference type="EMBL" id="KAF9787837.1"/>
    </source>
</evidence>
<reference evidence="2" key="2">
    <citation type="submission" date="2020-11" db="EMBL/GenBank/DDBJ databases">
        <authorList>
            <consortium name="DOE Joint Genome Institute"/>
            <person name="Kuo A."/>
            <person name="Miyauchi S."/>
            <person name="Kiss E."/>
            <person name="Drula E."/>
            <person name="Kohler A."/>
            <person name="Sanchez-Garcia M."/>
            <person name="Andreopoulos B."/>
            <person name="Barry K.W."/>
            <person name="Bonito G."/>
            <person name="Buee M."/>
            <person name="Carver A."/>
            <person name="Chen C."/>
            <person name="Cichocki N."/>
            <person name="Clum A."/>
            <person name="Culley D."/>
            <person name="Crous P.W."/>
            <person name="Fauchery L."/>
            <person name="Girlanda M."/>
            <person name="Hayes R."/>
            <person name="Keri Z."/>
            <person name="Labutti K."/>
            <person name="Lipzen A."/>
            <person name="Lombard V."/>
            <person name="Magnuson J."/>
            <person name="Maillard F."/>
            <person name="Morin E."/>
            <person name="Murat C."/>
            <person name="Nolan M."/>
            <person name="Ohm R."/>
            <person name="Pangilinan J."/>
            <person name="Pereira M."/>
            <person name="Perotto S."/>
            <person name="Peter M."/>
            <person name="Riley R."/>
            <person name="Sitrit Y."/>
            <person name="Stielow B."/>
            <person name="Szollosi G."/>
            <person name="Zifcakova L."/>
            <person name="Stursova M."/>
            <person name="Spatafora J.W."/>
            <person name="Tedersoo L."/>
            <person name="Vaario L.-M."/>
            <person name="Yamada A."/>
            <person name="Yan M."/>
            <person name="Wang P."/>
            <person name="Xu J."/>
            <person name="Bruns T."/>
            <person name="Baldrian P."/>
            <person name="Vilgalys R."/>
            <person name="Henrissat B."/>
            <person name="Grigoriev I.V."/>
            <person name="Hibbett D."/>
            <person name="Nagy L.G."/>
            <person name="Martin F.M."/>
        </authorList>
    </citation>
    <scope>NUCLEOTIDE SEQUENCE</scope>
    <source>
        <strain evidence="2">UH-Tt-Lm1</strain>
    </source>
</reference>
<dbReference type="AlphaFoldDB" id="A0A9P6L9B0"/>
<name>A0A9P6L9B0_9AGAM</name>
<protein>
    <submittedName>
        <fullName evidence="2">Uncharacterized protein</fullName>
    </submittedName>
</protein>
<reference evidence="2" key="1">
    <citation type="journal article" date="2020" name="Nat. Commun.">
        <title>Large-scale genome sequencing of mycorrhizal fungi provides insights into the early evolution of symbiotic traits.</title>
        <authorList>
            <person name="Miyauchi S."/>
            <person name="Kiss E."/>
            <person name="Kuo A."/>
            <person name="Drula E."/>
            <person name="Kohler A."/>
            <person name="Sanchez-Garcia M."/>
            <person name="Morin E."/>
            <person name="Andreopoulos B."/>
            <person name="Barry K.W."/>
            <person name="Bonito G."/>
            <person name="Buee M."/>
            <person name="Carver A."/>
            <person name="Chen C."/>
            <person name="Cichocki N."/>
            <person name="Clum A."/>
            <person name="Culley D."/>
            <person name="Crous P.W."/>
            <person name="Fauchery L."/>
            <person name="Girlanda M."/>
            <person name="Hayes R.D."/>
            <person name="Keri Z."/>
            <person name="LaButti K."/>
            <person name="Lipzen A."/>
            <person name="Lombard V."/>
            <person name="Magnuson J."/>
            <person name="Maillard F."/>
            <person name="Murat C."/>
            <person name="Nolan M."/>
            <person name="Ohm R.A."/>
            <person name="Pangilinan J."/>
            <person name="Pereira M.F."/>
            <person name="Perotto S."/>
            <person name="Peter M."/>
            <person name="Pfister S."/>
            <person name="Riley R."/>
            <person name="Sitrit Y."/>
            <person name="Stielow J.B."/>
            <person name="Szollosi G."/>
            <person name="Zifcakova L."/>
            <person name="Stursova M."/>
            <person name="Spatafora J.W."/>
            <person name="Tedersoo L."/>
            <person name="Vaario L.M."/>
            <person name="Yamada A."/>
            <person name="Yan M."/>
            <person name="Wang P."/>
            <person name="Xu J."/>
            <person name="Bruns T."/>
            <person name="Baldrian P."/>
            <person name="Vilgalys R."/>
            <person name="Dunand C."/>
            <person name="Henrissat B."/>
            <person name="Grigoriev I.V."/>
            <person name="Hibbett D."/>
            <person name="Nagy L.G."/>
            <person name="Martin F.M."/>
        </authorList>
    </citation>
    <scope>NUCLEOTIDE SEQUENCE</scope>
    <source>
        <strain evidence="2">UH-Tt-Lm1</strain>
    </source>
</reference>
<feature type="compositionally biased region" description="Polar residues" evidence="1">
    <location>
        <begin position="250"/>
        <end position="270"/>
    </location>
</feature>
<sequence length="323" mass="36632">MATLTDSIDIQPTTPNPDFEPDERWKADLRQRIEDTLKPSVEGLKRELNEKLKGLSPPEDSKAHTDYDNAMAELRRKATEKYAQVLERERQERRWAAGEKVDQKWADIFVKEQQALFDMYKRGAIAKNNQPEPMFRDEERSQPPPSAKAPDRATLPPESLTKDRMRRPSTILTEPIPEDDPPARPSLEDREPRPYSNTGSWSRRSNGRDRSASFGSPPRPEIWKPTSNESPSSRTIAHAAAMNKPRRDSSASIGTTSSFPATIPEDTSLSIDKDQDGEKLWGDMYRSRQKALVYRRISSAFSVVSSTSDLRPPPHQVQGIIPN</sequence>
<feature type="region of interest" description="Disordered" evidence="1">
    <location>
        <begin position="36"/>
        <end position="65"/>
    </location>
</feature>
<evidence type="ECO:0000313" key="3">
    <source>
        <dbReference type="Proteomes" id="UP000736335"/>
    </source>
</evidence>
<dbReference type="OrthoDB" id="2723779at2759"/>
<feature type="region of interest" description="Disordered" evidence="1">
    <location>
        <begin position="1"/>
        <end position="24"/>
    </location>
</feature>
<accession>A0A9P6L9B0</accession>
<organism evidence="2 3">
    <name type="scientific">Thelephora terrestris</name>
    <dbReference type="NCBI Taxonomy" id="56493"/>
    <lineage>
        <taxon>Eukaryota</taxon>
        <taxon>Fungi</taxon>
        <taxon>Dikarya</taxon>
        <taxon>Basidiomycota</taxon>
        <taxon>Agaricomycotina</taxon>
        <taxon>Agaricomycetes</taxon>
        <taxon>Thelephorales</taxon>
        <taxon>Thelephoraceae</taxon>
        <taxon>Thelephora</taxon>
    </lineage>
</organism>
<feature type="compositionally biased region" description="Polar residues" evidence="1">
    <location>
        <begin position="1"/>
        <end position="13"/>
    </location>
</feature>
<feature type="region of interest" description="Disordered" evidence="1">
    <location>
        <begin position="127"/>
        <end position="277"/>
    </location>
</feature>
<evidence type="ECO:0000256" key="1">
    <source>
        <dbReference type="SAM" id="MobiDB-lite"/>
    </source>
</evidence>